<comment type="caution">
    <text evidence="1">The sequence shown here is derived from an EMBL/GenBank/DDBJ whole genome shotgun (WGS) entry which is preliminary data.</text>
</comment>
<dbReference type="OrthoDB" id="6205933at2759"/>
<proteinExistence type="predicted"/>
<dbReference type="EMBL" id="JAKOGI010000311">
    <property type="protein sequence ID" value="KAJ8437234.1"/>
    <property type="molecule type" value="Genomic_DNA"/>
</dbReference>
<organism evidence="1 2">
    <name type="scientific">Carnegiea gigantea</name>
    <dbReference type="NCBI Taxonomy" id="171969"/>
    <lineage>
        <taxon>Eukaryota</taxon>
        <taxon>Viridiplantae</taxon>
        <taxon>Streptophyta</taxon>
        <taxon>Embryophyta</taxon>
        <taxon>Tracheophyta</taxon>
        <taxon>Spermatophyta</taxon>
        <taxon>Magnoliopsida</taxon>
        <taxon>eudicotyledons</taxon>
        <taxon>Gunneridae</taxon>
        <taxon>Pentapetalae</taxon>
        <taxon>Caryophyllales</taxon>
        <taxon>Cactineae</taxon>
        <taxon>Cactaceae</taxon>
        <taxon>Cactoideae</taxon>
        <taxon>Echinocereeae</taxon>
        <taxon>Carnegiea</taxon>
    </lineage>
</organism>
<accession>A0A9Q1QD09</accession>
<sequence>MVQIPGIDAANPATPILEVPIQSIVPSTKIYGLKLKSMIDHIVDEQDKLTNESCEPSSKGLIGESDDVNFKENLALDLFDSVSRLDGSKSVCHANNDEAELAPRANSPLVPHLLYLLRASPGDVSIFNADAFIKEVDKNAAWVFGYAILDKVTHTPLMYVLLLKEISTAFIPSFFKEILMHVTSRIYKRATPVEEQGSHCIEVQKREGAHYEAIEVRLKHAELLKEFQLLEDQKNDLSSQEAASGNYLNRLSMKLLTCRGQIDMINVIEVVDPVIQTNLKKGACIK</sequence>
<name>A0A9Q1QD09_9CARY</name>
<gene>
    <name evidence="1" type="ORF">Cgig2_012503</name>
</gene>
<dbReference type="AlphaFoldDB" id="A0A9Q1QD09"/>
<reference evidence="1" key="1">
    <citation type="submission" date="2022-04" db="EMBL/GenBank/DDBJ databases">
        <title>Carnegiea gigantea Genome sequencing and assembly v2.</title>
        <authorList>
            <person name="Copetti D."/>
            <person name="Sanderson M.J."/>
            <person name="Burquez A."/>
            <person name="Wojciechowski M.F."/>
        </authorList>
    </citation>
    <scope>NUCLEOTIDE SEQUENCE</scope>
    <source>
        <strain evidence="1">SGP5-SGP5p</strain>
        <tissue evidence="1">Aerial part</tissue>
    </source>
</reference>
<protein>
    <submittedName>
        <fullName evidence="1">Uncharacterized protein</fullName>
    </submittedName>
</protein>
<evidence type="ECO:0000313" key="2">
    <source>
        <dbReference type="Proteomes" id="UP001153076"/>
    </source>
</evidence>
<evidence type="ECO:0000313" key="1">
    <source>
        <dbReference type="EMBL" id="KAJ8437234.1"/>
    </source>
</evidence>
<keyword evidence="2" id="KW-1185">Reference proteome</keyword>
<dbReference type="Proteomes" id="UP001153076">
    <property type="component" value="Unassembled WGS sequence"/>
</dbReference>